<accession>A0A915HIJ4</accession>
<evidence type="ECO:0000313" key="2">
    <source>
        <dbReference type="WBParaSite" id="nRc.2.0.1.t01146-RA"/>
    </source>
</evidence>
<dbReference type="WBParaSite" id="nRc.2.0.1.t01146-RA">
    <property type="protein sequence ID" value="nRc.2.0.1.t01146-RA"/>
    <property type="gene ID" value="nRc.2.0.1.g01146"/>
</dbReference>
<keyword evidence="1" id="KW-1185">Reference proteome</keyword>
<name>A0A915HIJ4_ROMCU</name>
<dbReference type="AlphaFoldDB" id="A0A915HIJ4"/>
<organism evidence="1 2">
    <name type="scientific">Romanomermis culicivorax</name>
    <name type="common">Nematode worm</name>
    <dbReference type="NCBI Taxonomy" id="13658"/>
    <lineage>
        <taxon>Eukaryota</taxon>
        <taxon>Metazoa</taxon>
        <taxon>Ecdysozoa</taxon>
        <taxon>Nematoda</taxon>
        <taxon>Enoplea</taxon>
        <taxon>Dorylaimia</taxon>
        <taxon>Mermithida</taxon>
        <taxon>Mermithoidea</taxon>
        <taxon>Mermithidae</taxon>
        <taxon>Romanomermis</taxon>
    </lineage>
</organism>
<protein>
    <submittedName>
        <fullName evidence="2">Ribosomal protein S10</fullName>
    </submittedName>
</protein>
<evidence type="ECO:0000313" key="1">
    <source>
        <dbReference type="Proteomes" id="UP000887565"/>
    </source>
</evidence>
<dbReference type="Proteomes" id="UP000887565">
    <property type="component" value="Unplaced"/>
</dbReference>
<proteinExistence type="predicted"/>
<reference evidence="2" key="1">
    <citation type="submission" date="2022-11" db="UniProtKB">
        <authorList>
            <consortium name="WormBaseParasite"/>
        </authorList>
    </citation>
    <scope>IDENTIFICATION</scope>
</reference>
<sequence>MILKEFSLNLIKRNTGSGSCMFKTSKRRPHLFKAKCKALFKYLPLGSPPFGNKWKKFNVLRSDQRWSERRHHFRQTSPDLWTSLVIDVQKSRELTFHFNIILVGTEFTDQMFNRLSHVRRPITEISPSKSRNDVVVTIILKNMEKNQLI</sequence>